<dbReference type="Pfam" id="PF01459">
    <property type="entry name" value="Porin_3"/>
    <property type="match status" value="1"/>
</dbReference>
<keyword evidence="8" id="KW-0496">Mitochondrion</keyword>
<keyword evidence="7" id="KW-0653">Protein transport</keyword>
<feature type="compositionally biased region" description="Polar residues" evidence="10">
    <location>
        <begin position="1"/>
        <end position="13"/>
    </location>
</feature>
<evidence type="ECO:0000313" key="12">
    <source>
        <dbReference type="Proteomes" id="UP001374579"/>
    </source>
</evidence>
<dbReference type="InterPro" id="IPR037930">
    <property type="entry name" value="Tom40"/>
</dbReference>
<evidence type="ECO:0000256" key="6">
    <source>
        <dbReference type="ARBA" id="ARBA00022787"/>
    </source>
</evidence>
<dbReference type="GO" id="GO:0005741">
    <property type="term" value="C:mitochondrial outer membrane"/>
    <property type="evidence" value="ECO:0007669"/>
    <property type="project" value="UniProtKB-SubCell"/>
</dbReference>
<dbReference type="AlphaFoldDB" id="A0AAN9BLT4"/>
<evidence type="ECO:0000256" key="8">
    <source>
        <dbReference type="ARBA" id="ARBA00023128"/>
    </source>
</evidence>
<evidence type="ECO:0000256" key="10">
    <source>
        <dbReference type="SAM" id="MobiDB-lite"/>
    </source>
</evidence>
<evidence type="ECO:0000256" key="7">
    <source>
        <dbReference type="ARBA" id="ARBA00022927"/>
    </source>
</evidence>
<name>A0AAN9BLT4_9CAEN</name>
<feature type="compositionally biased region" description="Pro residues" evidence="10">
    <location>
        <begin position="14"/>
        <end position="37"/>
    </location>
</feature>
<accession>A0AAN9BLT4</accession>
<dbReference type="EMBL" id="JBAMIC010000007">
    <property type="protein sequence ID" value="KAK7105670.1"/>
    <property type="molecule type" value="Genomic_DNA"/>
</dbReference>
<organism evidence="11 12">
    <name type="scientific">Littorina saxatilis</name>
    <dbReference type="NCBI Taxonomy" id="31220"/>
    <lineage>
        <taxon>Eukaryota</taxon>
        <taxon>Metazoa</taxon>
        <taxon>Spiralia</taxon>
        <taxon>Lophotrochozoa</taxon>
        <taxon>Mollusca</taxon>
        <taxon>Gastropoda</taxon>
        <taxon>Caenogastropoda</taxon>
        <taxon>Littorinimorpha</taxon>
        <taxon>Littorinoidea</taxon>
        <taxon>Littorinidae</taxon>
        <taxon>Littorina</taxon>
    </lineage>
</organism>
<feature type="region of interest" description="Disordered" evidence="10">
    <location>
        <begin position="1"/>
        <end position="38"/>
    </location>
</feature>
<evidence type="ECO:0000256" key="9">
    <source>
        <dbReference type="ARBA" id="ARBA00023136"/>
    </source>
</evidence>
<dbReference type="GO" id="GO:0030150">
    <property type="term" value="P:protein import into mitochondrial matrix"/>
    <property type="evidence" value="ECO:0007669"/>
    <property type="project" value="InterPro"/>
</dbReference>
<keyword evidence="3" id="KW-0813">Transport</keyword>
<dbReference type="FunFam" id="2.40.160.10:FF:000005">
    <property type="entry name" value="mitochondrial import receptor subunit TOM40 homolog"/>
    <property type="match status" value="1"/>
</dbReference>
<protein>
    <submittedName>
        <fullName evidence="11">Uncharacterized protein</fullName>
    </submittedName>
</protein>
<dbReference type="Proteomes" id="UP001374579">
    <property type="component" value="Unassembled WGS sequence"/>
</dbReference>
<dbReference type="Gene3D" id="2.40.160.10">
    <property type="entry name" value="Porin"/>
    <property type="match status" value="1"/>
</dbReference>
<gene>
    <name evidence="11" type="ORF">V1264_017019</name>
</gene>
<evidence type="ECO:0000313" key="11">
    <source>
        <dbReference type="EMBL" id="KAK7105670.1"/>
    </source>
</evidence>
<keyword evidence="12" id="KW-1185">Reference proteome</keyword>
<dbReference type="GO" id="GO:0008320">
    <property type="term" value="F:protein transmembrane transporter activity"/>
    <property type="evidence" value="ECO:0007669"/>
    <property type="project" value="InterPro"/>
</dbReference>
<comment type="caution">
    <text evidence="11">The sequence shown here is derived from an EMBL/GenBank/DDBJ whole genome shotgun (WGS) entry which is preliminary data.</text>
</comment>
<keyword evidence="5" id="KW-0812">Transmembrane</keyword>
<sequence>MGNVHAASNTAPSPNVPAPPITTVPVPAPPSLQPQPETPILAPVDTAVNPGTFEDLHKQCKEVFPQIFEGGKLVVSKGLSSHFQISHTVSLATFQPSGYRFGCTYVGTQQFSPQEAFPILIGDIDPSGNLNANIIHAFSERLRTKCVAQIQNSKCVASQCTTDYKGSDFTASVTAGNIDPINGSGLVVSQYLQRVTRNLSLGAELLYQFGQQIPGGEISIFSLAGRLNGEDWQASANLSPMAGNLHACYVHRVNDQLSVAAELETSLRLGESTATVGYQVEIPNAHTTFKAQLDTNWCIGAVMEKKLQPFPFTFALSGYANHVKGQYRFGVGLIVG</sequence>
<keyword evidence="9" id="KW-0472">Membrane</keyword>
<dbReference type="InterPro" id="IPR023614">
    <property type="entry name" value="Porin_dom_sf"/>
</dbReference>
<dbReference type="PANTHER" id="PTHR10802">
    <property type="entry name" value="MITOCHONDRIAL IMPORT RECEPTOR SUBUNIT TOM40"/>
    <property type="match status" value="1"/>
</dbReference>
<proteinExistence type="inferred from homology"/>
<dbReference type="CDD" id="cd07305">
    <property type="entry name" value="Porin3_Tom40"/>
    <property type="match status" value="1"/>
</dbReference>
<evidence type="ECO:0000256" key="5">
    <source>
        <dbReference type="ARBA" id="ARBA00022692"/>
    </source>
</evidence>
<comment type="similarity">
    <text evidence="2">Belongs to the Tom40 family.</text>
</comment>
<comment type="subcellular location">
    <subcellularLocation>
        <location evidence="1">Mitochondrion outer membrane</location>
        <topology evidence="1">Multi-pass membrane protein</topology>
    </subcellularLocation>
</comment>
<dbReference type="InterPro" id="IPR027246">
    <property type="entry name" value="Porin_Euk/Tom40"/>
</dbReference>
<evidence type="ECO:0000256" key="3">
    <source>
        <dbReference type="ARBA" id="ARBA00022448"/>
    </source>
</evidence>
<reference evidence="11 12" key="1">
    <citation type="submission" date="2024-02" db="EMBL/GenBank/DDBJ databases">
        <title>Chromosome-scale genome assembly of the rough periwinkle Littorina saxatilis.</title>
        <authorList>
            <person name="De Jode A."/>
            <person name="Faria R."/>
            <person name="Formenti G."/>
            <person name="Sims Y."/>
            <person name="Smith T.P."/>
            <person name="Tracey A."/>
            <person name="Wood J.M.D."/>
            <person name="Zagrodzka Z.B."/>
            <person name="Johannesson K."/>
            <person name="Butlin R.K."/>
            <person name="Leder E.H."/>
        </authorList>
    </citation>
    <scope>NUCLEOTIDE SEQUENCE [LARGE SCALE GENOMIC DNA]</scope>
    <source>
        <strain evidence="11">Snail1</strain>
        <tissue evidence="11">Muscle</tissue>
    </source>
</reference>
<keyword evidence="6" id="KW-1000">Mitochondrion outer membrane</keyword>
<keyword evidence="4" id="KW-1134">Transmembrane beta strand</keyword>
<evidence type="ECO:0000256" key="2">
    <source>
        <dbReference type="ARBA" id="ARBA00010510"/>
    </source>
</evidence>
<evidence type="ECO:0000256" key="1">
    <source>
        <dbReference type="ARBA" id="ARBA00004374"/>
    </source>
</evidence>
<evidence type="ECO:0000256" key="4">
    <source>
        <dbReference type="ARBA" id="ARBA00022452"/>
    </source>
</evidence>